<comment type="caution">
    <text evidence="7">The sequence shown here is derived from an EMBL/GenBank/DDBJ whole genome shotgun (WGS) entry which is preliminary data.</text>
</comment>
<evidence type="ECO:0000259" key="6">
    <source>
        <dbReference type="PROSITE" id="PS50926"/>
    </source>
</evidence>
<dbReference type="InterPro" id="IPR002792">
    <property type="entry name" value="TRAM_dom"/>
</dbReference>
<comment type="similarity">
    <text evidence="4">Belongs to the class I-like SAM-binding methyltransferase superfamily. RNA M5U methyltransferase family.</text>
</comment>
<evidence type="ECO:0000256" key="3">
    <source>
        <dbReference type="ARBA" id="ARBA00022691"/>
    </source>
</evidence>
<evidence type="ECO:0000313" key="7">
    <source>
        <dbReference type="EMBL" id="RSL17500.1"/>
    </source>
</evidence>
<dbReference type="OrthoDB" id="9804590at2"/>
<feature type="binding site" evidence="4">
    <location>
        <position position="304"/>
    </location>
    <ligand>
        <name>S-adenosyl-L-methionine</name>
        <dbReference type="ChEBI" id="CHEBI:59789"/>
    </ligand>
</feature>
<dbReference type="SUPFAM" id="SSF50249">
    <property type="entry name" value="Nucleic acid-binding proteins"/>
    <property type="match status" value="1"/>
</dbReference>
<keyword evidence="1 4" id="KW-0489">Methyltransferase</keyword>
<dbReference type="Proteomes" id="UP000269669">
    <property type="component" value="Unassembled WGS sequence"/>
</dbReference>
<organism evidence="7 8">
    <name type="scientific">Edaphobacter aggregans</name>
    <dbReference type="NCBI Taxonomy" id="570835"/>
    <lineage>
        <taxon>Bacteria</taxon>
        <taxon>Pseudomonadati</taxon>
        <taxon>Acidobacteriota</taxon>
        <taxon>Terriglobia</taxon>
        <taxon>Terriglobales</taxon>
        <taxon>Acidobacteriaceae</taxon>
        <taxon>Edaphobacter</taxon>
    </lineage>
</organism>
<name>A0A428MKV1_9BACT</name>
<feature type="active site" description="Nucleophile" evidence="4">
    <location>
        <position position="394"/>
    </location>
</feature>
<gene>
    <name evidence="7" type="ORF">EDE15_3035</name>
</gene>
<feature type="binding site" evidence="4">
    <location>
        <position position="278"/>
    </location>
    <ligand>
        <name>S-adenosyl-L-methionine</name>
        <dbReference type="ChEBI" id="CHEBI:59789"/>
    </ligand>
</feature>
<dbReference type="PANTHER" id="PTHR11061:SF30">
    <property type="entry name" value="TRNA (URACIL(54)-C(5))-METHYLTRANSFERASE"/>
    <property type="match status" value="1"/>
</dbReference>
<dbReference type="InterPro" id="IPR029063">
    <property type="entry name" value="SAM-dependent_MTases_sf"/>
</dbReference>
<dbReference type="Gene3D" id="2.40.50.140">
    <property type="entry name" value="Nucleic acid-binding proteins"/>
    <property type="match status" value="1"/>
</dbReference>
<dbReference type="PROSITE" id="PS50926">
    <property type="entry name" value="TRAM"/>
    <property type="match status" value="1"/>
</dbReference>
<keyword evidence="3 4" id="KW-0949">S-adenosyl-L-methionine</keyword>
<proteinExistence type="inferred from homology"/>
<dbReference type="GO" id="GO:0070041">
    <property type="term" value="F:rRNA (uridine-C5-)-methyltransferase activity"/>
    <property type="evidence" value="ECO:0007669"/>
    <property type="project" value="TreeGrafter"/>
</dbReference>
<accession>A0A428MKV1</accession>
<sequence length="436" mass="48440">MKLRIEKAIYGGSGLAHQTEGKDAGKAIFVPFTLPGELVEAQRSEEKSSFGEAKLLNIIEPSANRIEQRCTHFGECGGCHYQHADYAAQIEMKHEILRETLERAGLTDPLQIQTHTNKPWHYRNRIRLRAAKFEGNLRVGYLRRASAEFLPIQMCPISAPLLFKAAEALLQLAQQDPNASRWMQAATEIELFTKADQTKLQITLFVSEEPAKGFIDLCTKLQQLIPQLVGAGTAILSTEAGRGRKVQKIKQGTSWGTEGLNYTAANESYWVSRGGFFQVNRFLIDELVNLVTSNRSGTLAWDLFAGVGLFSRALTKTFKQVVAVEAAADDLTRTFKGEGRRAIAATTLDFLRAAVVQRERPDLIVLDPPRAGVGLEVCSLLARLKTKHIVHVSCDPVTLGRDLKAMVDSGYRLAELHMIDLFPQTFHLETVAILQQ</sequence>
<dbReference type="PANTHER" id="PTHR11061">
    <property type="entry name" value="RNA M5U METHYLTRANSFERASE"/>
    <property type="match status" value="1"/>
</dbReference>
<evidence type="ECO:0000256" key="1">
    <source>
        <dbReference type="ARBA" id="ARBA00022603"/>
    </source>
</evidence>
<dbReference type="InterPro" id="IPR030391">
    <property type="entry name" value="MeTrfase_TrmA_CS"/>
</dbReference>
<feature type="binding site" evidence="4">
    <location>
        <position position="325"/>
    </location>
    <ligand>
        <name>S-adenosyl-L-methionine</name>
        <dbReference type="ChEBI" id="CHEBI:59789"/>
    </ligand>
</feature>
<dbReference type="SUPFAM" id="SSF53335">
    <property type="entry name" value="S-adenosyl-L-methionine-dependent methyltransferases"/>
    <property type="match status" value="1"/>
</dbReference>
<dbReference type="PROSITE" id="PS51687">
    <property type="entry name" value="SAM_MT_RNA_M5U"/>
    <property type="match status" value="1"/>
</dbReference>
<evidence type="ECO:0000256" key="5">
    <source>
        <dbReference type="PROSITE-ProRule" id="PRU10015"/>
    </source>
</evidence>
<dbReference type="Pfam" id="PF05958">
    <property type="entry name" value="tRNA_U5-meth_tr"/>
    <property type="match status" value="2"/>
</dbReference>
<protein>
    <submittedName>
        <fullName evidence="7">23S rRNA (Uracil1939-C5)-methyltransferase</fullName>
    </submittedName>
</protein>
<evidence type="ECO:0000256" key="2">
    <source>
        <dbReference type="ARBA" id="ARBA00022679"/>
    </source>
</evidence>
<dbReference type="Gene3D" id="3.40.50.150">
    <property type="entry name" value="Vaccinia Virus protein VP39"/>
    <property type="match status" value="1"/>
</dbReference>
<dbReference type="InterPro" id="IPR010280">
    <property type="entry name" value="U5_MeTrfase_fam"/>
</dbReference>
<keyword evidence="8" id="KW-1185">Reference proteome</keyword>
<dbReference type="RefSeq" id="WP_125485983.1">
    <property type="nucleotide sequence ID" value="NZ_RSDW01000001.1"/>
</dbReference>
<dbReference type="NCBIfam" id="TIGR00479">
    <property type="entry name" value="rumA"/>
    <property type="match status" value="1"/>
</dbReference>
<feature type="domain" description="TRAM" evidence="6">
    <location>
        <begin position="1"/>
        <end position="57"/>
    </location>
</feature>
<dbReference type="PROSITE" id="PS01230">
    <property type="entry name" value="TRMA_1"/>
    <property type="match status" value="1"/>
</dbReference>
<evidence type="ECO:0000256" key="4">
    <source>
        <dbReference type="PROSITE-ProRule" id="PRU01024"/>
    </source>
</evidence>
<dbReference type="GO" id="GO:0070475">
    <property type="term" value="P:rRNA base methylation"/>
    <property type="evidence" value="ECO:0007669"/>
    <property type="project" value="TreeGrafter"/>
</dbReference>
<dbReference type="InterPro" id="IPR030390">
    <property type="entry name" value="MeTrfase_TrmA_AS"/>
</dbReference>
<reference evidence="7 8" key="1">
    <citation type="submission" date="2018-12" db="EMBL/GenBank/DDBJ databases">
        <title>Sequencing of bacterial isolates from soil warming experiment in Harvard Forest, Massachusetts, USA.</title>
        <authorList>
            <person name="Deangelis K."/>
        </authorList>
    </citation>
    <scope>NUCLEOTIDE SEQUENCE [LARGE SCALE GENOMIC DNA]</scope>
    <source>
        <strain evidence="7 8">EB153</strain>
    </source>
</reference>
<feature type="binding site" evidence="4">
    <location>
        <position position="367"/>
    </location>
    <ligand>
        <name>S-adenosyl-L-methionine</name>
        <dbReference type="ChEBI" id="CHEBI:59789"/>
    </ligand>
</feature>
<evidence type="ECO:0000313" key="8">
    <source>
        <dbReference type="Proteomes" id="UP000269669"/>
    </source>
</evidence>
<dbReference type="EMBL" id="RSDW01000001">
    <property type="protein sequence ID" value="RSL17500.1"/>
    <property type="molecule type" value="Genomic_DNA"/>
</dbReference>
<dbReference type="PROSITE" id="PS01231">
    <property type="entry name" value="TRMA_2"/>
    <property type="match status" value="1"/>
</dbReference>
<keyword evidence="2 4" id="KW-0808">Transferase</keyword>
<dbReference type="InterPro" id="IPR012340">
    <property type="entry name" value="NA-bd_OB-fold"/>
</dbReference>
<dbReference type="Gene3D" id="2.40.50.1070">
    <property type="match status" value="1"/>
</dbReference>
<dbReference type="AlphaFoldDB" id="A0A428MKV1"/>
<feature type="active site" evidence="5">
    <location>
        <position position="394"/>
    </location>
</feature>